<evidence type="ECO:0000313" key="4">
    <source>
        <dbReference type="Proteomes" id="UP000000768"/>
    </source>
</evidence>
<keyword evidence="2" id="KW-1133">Transmembrane helix</keyword>
<reference evidence="4" key="2">
    <citation type="journal article" date="2018" name="Plant J.">
        <title>The Sorghum bicolor reference genome: improved assembly, gene annotations, a transcriptome atlas, and signatures of genome organization.</title>
        <authorList>
            <person name="McCormick R.F."/>
            <person name="Truong S.K."/>
            <person name="Sreedasyam A."/>
            <person name="Jenkins J."/>
            <person name="Shu S."/>
            <person name="Sims D."/>
            <person name="Kennedy M."/>
            <person name="Amirebrahimi M."/>
            <person name="Weers B.D."/>
            <person name="McKinley B."/>
            <person name="Mattison A."/>
            <person name="Morishige D.T."/>
            <person name="Grimwood J."/>
            <person name="Schmutz J."/>
            <person name="Mullet J.E."/>
        </authorList>
    </citation>
    <scope>NUCLEOTIDE SEQUENCE [LARGE SCALE GENOMIC DNA]</scope>
    <source>
        <strain evidence="4">cv. BTx623</strain>
    </source>
</reference>
<organism evidence="3 4">
    <name type="scientific">Sorghum bicolor</name>
    <name type="common">Sorghum</name>
    <name type="synonym">Sorghum vulgare</name>
    <dbReference type="NCBI Taxonomy" id="4558"/>
    <lineage>
        <taxon>Eukaryota</taxon>
        <taxon>Viridiplantae</taxon>
        <taxon>Streptophyta</taxon>
        <taxon>Embryophyta</taxon>
        <taxon>Tracheophyta</taxon>
        <taxon>Spermatophyta</taxon>
        <taxon>Magnoliopsida</taxon>
        <taxon>Liliopsida</taxon>
        <taxon>Poales</taxon>
        <taxon>Poaceae</taxon>
        <taxon>PACMAD clade</taxon>
        <taxon>Panicoideae</taxon>
        <taxon>Andropogonodae</taxon>
        <taxon>Andropogoneae</taxon>
        <taxon>Sorghinae</taxon>
        <taxon>Sorghum</taxon>
    </lineage>
</organism>
<feature type="transmembrane region" description="Helical" evidence="2">
    <location>
        <begin position="76"/>
        <end position="96"/>
    </location>
</feature>
<sequence length="417" mass="46024">MAQDLLRIKYRAFVATGWADGSGTVLPLPATRSLLLHFAGFSALVYYYIICACFLPPTLPIHPPRPLRRGRVPVAASSLSFAGFPSIIGCRAHTAFPRCSRPASVRRVVVAVVAPLGTAAAASSVLPRSGCARSVETRVFGFGSSFIGFWGSFPSLVSDCYLCFFCCSSGFHILVSSPVYRLVLFGTEAYFLRLCTVLFRYFYAVAFALCLHVICDQTKTNMLQQGFIIVRNYLIGLRPWNPEHGSTAVSLQTVLTSSPLNIHLATNIPLSDPYEHLTIHITGIPPHLCCNSLIHKLFHKICIIHSVNFISATTEYEVSARGRLTMIPQIAHLGIRNLSGQSEVINIWQLSYQTFTDEMLGRQTPPGDRRSDLRGYSDIDTEQRLELVDSDGNNEATSRLQVASDTSSMDTYNSNEE</sequence>
<feature type="transmembrane region" description="Helical" evidence="2">
    <location>
        <begin position="190"/>
        <end position="214"/>
    </location>
</feature>
<keyword evidence="2" id="KW-0472">Membrane</keyword>
<dbReference type="Proteomes" id="UP000000768">
    <property type="component" value="Chromosome 8"/>
</dbReference>
<name>A0A1Z5R5X2_SORBI</name>
<accession>A0A1Z5R5X2</accession>
<feature type="compositionally biased region" description="Polar residues" evidence="1">
    <location>
        <begin position="391"/>
        <end position="417"/>
    </location>
</feature>
<dbReference type="Gramene" id="OQU78855">
    <property type="protein sequence ID" value="OQU78855"/>
    <property type="gene ID" value="SORBI_3008G061201"/>
</dbReference>
<feature type="transmembrane region" description="Helical" evidence="2">
    <location>
        <begin position="34"/>
        <end position="55"/>
    </location>
</feature>
<dbReference type="AlphaFoldDB" id="A0A1Z5R5X2"/>
<dbReference type="EMBL" id="CM000767">
    <property type="protein sequence ID" value="OQU78855.1"/>
    <property type="molecule type" value="Genomic_DNA"/>
</dbReference>
<evidence type="ECO:0000313" key="3">
    <source>
        <dbReference type="EMBL" id="OQU78855.1"/>
    </source>
</evidence>
<feature type="region of interest" description="Disordered" evidence="1">
    <location>
        <begin position="359"/>
        <end position="417"/>
    </location>
</feature>
<proteinExistence type="predicted"/>
<keyword evidence="4" id="KW-1185">Reference proteome</keyword>
<feature type="compositionally biased region" description="Basic and acidic residues" evidence="1">
    <location>
        <begin position="367"/>
        <end position="387"/>
    </location>
</feature>
<dbReference type="InParanoid" id="A0A1Z5R5X2"/>
<evidence type="ECO:0000256" key="1">
    <source>
        <dbReference type="SAM" id="MobiDB-lite"/>
    </source>
</evidence>
<feature type="transmembrane region" description="Helical" evidence="2">
    <location>
        <begin position="139"/>
        <end position="156"/>
    </location>
</feature>
<feature type="transmembrane region" description="Helical" evidence="2">
    <location>
        <begin position="108"/>
        <end position="127"/>
    </location>
</feature>
<protein>
    <submittedName>
        <fullName evidence="3">Uncharacterized protein</fullName>
    </submittedName>
</protein>
<keyword evidence="2" id="KW-0812">Transmembrane</keyword>
<gene>
    <name evidence="3" type="ORF">SORBI_3008G061201</name>
</gene>
<evidence type="ECO:0000256" key="2">
    <source>
        <dbReference type="SAM" id="Phobius"/>
    </source>
</evidence>
<feature type="transmembrane region" description="Helical" evidence="2">
    <location>
        <begin position="162"/>
        <end position="183"/>
    </location>
</feature>
<reference evidence="3 4" key="1">
    <citation type="journal article" date="2009" name="Nature">
        <title>The Sorghum bicolor genome and the diversification of grasses.</title>
        <authorList>
            <person name="Paterson A.H."/>
            <person name="Bowers J.E."/>
            <person name="Bruggmann R."/>
            <person name="Dubchak I."/>
            <person name="Grimwood J."/>
            <person name="Gundlach H."/>
            <person name="Haberer G."/>
            <person name="Hellsten U."/>
            <person name="Mitros T."/>
            <person name="Poliakov A."/>
            <person name="Schmutz J."/>
            <person name="Spannagl M."/>
            <person name="Tang H."/>
            <person name="Wang X."/>
            <person name="Wicker T."/>
            <person name="Bharti A.K."/>
            <person name="Chapman J."/>
            <person name="Feltus F.A."/>
            <person name="Gowik U."/>
            <person name="Grigoriev I.V."/>
            <person name="Lyons E."/>
            <person name="Maher C.A."/>
            <person name="Martis M."/>
            <person name="Narechania A."/>
            <person name="Otillar R.P."/>
            <person name="Penning B.W."/>
            <person name="Salamov A.A."/>
            <person name="Wang Y."/>
            <person name="Zhang L."/>
            <person name="Carpita N.C."/>
            <person name="Freeling M."/>
            <person name="Gingle A.R."/>
            <person name="Hash C.T."/>
            <person name="Keller B."/>
            <person name="Klein P."/>
            <person name="Kresovich S."/>
            <person name="McCann M.C."/>
            <person name="Ming R."/>
            <person name="Peterson D.G."/>
            <person name="Mehboob-ur-Rahman"/>
            <person name="Ware D."/>
            <person name="Westhoff P."/>
            <person name="Mayer K.F."/>
            <person name="Messing J."/>
            <person name="Rokhsar D.S."/>
        </authorList>
    </citation>
    <scope>NUCLEOTIDE SEQUENCE [LARGE SCALE GENOMIC DNA]</scope>
    <source>
        <strain evidence="4">cv. BTx623</strain>
    </source>
</reference>
<dbReference type="ExpressionAtlas" id="A0A1Z5R5X2">
    <property type="expression patterns" value="baseline and differential"/>
</dbReference>